<protein>
    <submittedName>
        <fullName evidence="2">NADP-dependent oxidoreductase</fullName>
    </submittedName>
</protein>
<evidence type="ECO:0000313" key="3">
    <source>
        <dbReference type="Proteomes" id="UP000636888"/>
    </source>
</evidence>
<dbReference type="RefSeq" id="WP_199382690.1">
    <property type="nucleotide sequence ID" value="NZ_JAEMHM010000003.1"/>
</dbReference>
<dbReference type="Gene3D" id="3.40.50.720">
    <property type="entry name" value="NAD(P)-binding Rossmann-like Domain"/>
    <property type="match status" value="1"/>
</dbReference>
<reference evidence="2" key="1">
    <citation type="submission" date="2020-12" db="EMBL/GenBank/DDBJ databases">
        <title>Geomonas sp. Red875, isolated from river sediment.</title>
        <authorList>
            <person name="Xu Z."/>
            <person name="Zhang Z."/>
            <person name="Masuda Y."/>
            <person name="Itoh H."/>
            <person name="Senoo K."/>
        </authorList>
    </citation>
    <scope>NUCLEOTIDE SEQUENCE</scope>
    <source>
        <strain evidence="2">Red875</strain>
    </source>
</reference>
<dbReference type="CDD" id="cd05289">
    <property type="entry name" value="MDR_like_2"/>
    <property type="match status" value="1"/>
</dbReference>
<dbReference type="Proteomes" id="UP000636888">
    <property type="component" value="Unassembled WGS sequence"/>
</dbReference>
<evidence type="ECO:0000313" key="2">
    <source>
        <dbReference type="EMBL" id="MBJ6723844.1"/>
    </source>
</evidence>
<dbReference type="SUPFAM" id="SSF50129">
    <property type="entry name" value="GroES-like"/>
    <property type="match status" value="1"/>
</dbReference>
<dbReference type="Gene3D" id="3.90.180.10">
    <property type="entry name" value="Medium-chain alcohol dehydrogenases, catalytic domain"/>
    <property type="match status" value="1"/>
</dbReference>
<dbReference type="PANTHER" id="PTHR11695:SF294">
    <property type="entry name" value="RETICULON-4-INTERACTING PROTEIN 1, MITOCHONDRIAL"/>
    <property type="match status" value="1"/>
</dbReference>
<dbReference type="InterPro" id="IPR050700">
    <property type="entry name" value="YIM1/Zinc_Alcohol_DH_Fams"/>
</dbReference>
<dbReference type="Pfam" id="PF08240">
    <property type="entry name" value="ADH_N"/>
    <property type="match status" value="1"/>
</dbReference>
<dbReference type="SMART" id="SM00829">
    <property type="entry name" value="PKS_ER"/>
    <property type="match status" value="1"/>
</dbReference>
<organism evidence="2 3">
    <name type="scientific">Geomesophilobacter sediminis</name>
    <dbReference type="NCBI Taxonomy" id="2798584"/>
    <lineage>
        <taxon>Bacteria</taxon>
        <taxon>Pseudomonadati</taxon>
        <taxon>Thermodesulfobacteriota</taxon>
        <taxon>Desulfuromonadia</taxon>
        <taxon>Geobacterales</taxon>
        <taxon>Geobacteraceae</taxon>
        <taxon>Geomesophilobacter</taxon>
    </lineage>
</organism>
<evidence type="ECO:0000259" key="1">
    <source>
        <dbReference type="SMART" id="SM00829"/>
    </source>
</evidence>
<accession>A0A8J7INV2</accession>
<sequence length="315" mass="33269">MDTMKAIRMHSYGGPDVLVLEDAPRPEYAADALLIRVCGAGVNPLDWKVRSGILKPFLRHSFPLIPGGEVSGVVEAVGSQVGDFKVGDSVFALLDFARDGAYAEFLAAPARDFAPKPLSLPHVQAAAVPMAALTAWQALFDVAHLTPGQTVLIHGAAGGVGHLAVQLAIWKGAQVIGTASARNLEFLKELGVAQAVDYHQERFEEVVKPVDVVLDTIGGNTQRRSLKVVKKSGVLVSTVGVLADDDLAGSEVRRLPVLVRRDAPLLNRIGALIDSGAIRPVVSAVFQLPEAGQAQELSESGHARGKIVLRVAACP</sequence>
<dbReference type="EMBL" id="JAEMHM010000003">
    <property type="protein sequence ID" value="MBJ6723844.1"/>
    <property type="molecule type" value="Genomic_DNA"/>
</dbReference>
<dbReference type="InterPro" id="IPR036291">
    <property type="entry name" value="NAD(P)-bd_dom_sf"/>
</dbReference>
<name>A0A8J7INV2_9BACT</name>
<keyword evidence="3" id="KW-1185">Reference proteome</keyword>
<dbReference type="PANTHER" id="PTHR11695">
    <property type="entry name" value="ALCOHOL DEHYDROGENASE RELATED"/>
    <property type="match status" value="1"/>
</dbReference>
<comment type="caution">
    <text evidence="2">The sequence shown here is derived from an EMBL/GenBank/DDBJ whole genome shotgun (WGS) entry which is preliminary data.</text>
</comment>
<feature type="domain" description="Enoyl reductase (ER)" evidence="1">
    <location>
        <begin position="13"/>
        <end position="309"/>
    </location>
</feature>
<dbReference type="AlphaFoldDB" id="A0A8J7INV2"/>
<dbReference type="SUPFAM" id="SSF51735">
    <property type="entry name" value="NAD(P)-binding Rossmann-fold domains"/>
    <property type="match status" value="1"/>
</dbReference>
<dbReference type="InterPro" id="IPR011032">
    <property type="entry name" value="GroES-like_sf"/>
</dbReference>
<proteinExistence type="predicted"/>
<dbReference type="Pfam" id="PF13602">
    <property type="entry name" value="ADH_zinc_N_2"/>
    <property type="match status" value="1"/>
</dbReference>
<dbReference type="InterPro" id="IPR013154">
    <property type="entry name" value="ADH-like_N"/>
</dbReference>
<dbReference type="GO" id="GO:0016491">
    <property type="term" value="F:oxidoreductase activity"/>
    <property type="evidence" value="ECO:0007669"/>
    <property type="project" value="InterPro"/>
</dbReference>
<dbReference type="InterPro" id="IPR020843">
    <property type="entry name" value="ER"/>
</dbReference>
<gene>
    <name evidence="2" type="ORF">JFN93_03905</name>
</gene>